<dbReference type="EMBL" id="CAUWAG010000006">
    <property type="protein sequence ID" value="CAJ2503902.1"/>
    <property type="molecule type" value="Genomic_DNA"/>
</dbReference>
<reference evidence="5" key="1">
    <citation type="submission" date="2023-10" db="EMBL/GenBank/DDBJ databases">
        <authorList>
            <person name="Hackl T."/>
        </authorList>
    </citation>
    <scope>NUCLEOTIDE SEQUENCE</scope>
</reference>
<feature type="region of interest" description="Disordered" evidence="1">
    <location>
        <begin position="833"/>
        <end position="871"/>
    </location>
</feature>
<feature type="domain" description="SLS1 C-terminal" evidence="4">
    <location>
        <begin position="468"/>
        <end position="881"/>
    </location>
</feature>
<comment type="caution">
    <text evidence="5">The sequence shown here is derived from an EMBL/GenBank/DDBJ whole genome shotgun (WGS) entry which is preliminary data.</text>
</comment>
<dbReference type="InterPro" id="IPR048400">
    <property type="entry name" value="SLS1_N"/>
</dbReference>
<dbReference type="GO" id="GO:0005743">
    <property type="term" value="C:mitochondrial inner membrane"/>
    <property type="evidence" value="ECO:0007669"/>
    <property type="project" value="InterPro"/>
</dbReference>
<dbReference type="AlphaFoldDB" id="A0AAI8YGM7"/>
<sequence length="901" mass="99552">MPVASPSSAADDAPTACTDLPPPIASQIDQEELHQDKESRPRARGRGKGTSAVRRLNIHKRHLAGNRVLTEDAESLGSNMLGKPAYAIVMRDGGFFKKRKNQSVDPLFEPESDQAHANLANIEAMLDSQRNPPTAAEARRNIDELRPKTDTTLSAREFQKVKELLIDGFLSSQLQDYLERWKGAHKHHHDEHELPTTAADHLESDAMNTSAVDLLESDDEGNTTAVDTPEHDDNNAQAHRFSWINNVTPWVPLRIQGDADPSLQGYITNSASTKERLAVRIMRECWGLSIAELSTGLGETRVRIRNREFILLMRGTQRFVNTVGKIRLDAGEKIESFRNQKTLRLVTTKPKAEMLLQDFDEILNGVHTRTLPVKLFATEPPDDAVLEELGRITNSDVRKSHNGERLHVTWIELKARAKQGLVGLEDMRHIVARLLLTAFAPPRATSTLYAVNAGNDGRLIPHVAAKHKLNWLDKMAHWARYVLPLAPETGTPTPTTPPMQLELPFEPRPALVTDGIWEINEGDEFFPETAFPAHPVRWSENVRTSTAAHFGHILHPHQPTTASSPRSQTDLLVSNDRRVFSPITPHPLHLANFGPSQDKTRPQQPAQTRGTLLLRFWPSPEINVRPKALPDTTEEQAPGNKNKKKRGKRLTPRAGMPPAPVLELRIAVSEYGDIEGIESLQAIRHTHHTNVMLPASPVDVRFTQTQYALLEGADSATLAAWQPLADFLGSARFDLQAGKLEMPPRQAFPVPRRLFADEPDQSPTASGQQTNGQGQAPDSHALVNVLYEFVGLELHRSVALPHEDGGSLHRLAYTSIEAGQGGGRRAELTLEPLAATPSGGDGNTWPAASPPPEGEGEREGEREMSDATSDKQQDDFLACCYRLATSGSLWSGSVVPPSRKT</sequence>
<protein>
    <submittedName>
        <fullName evidence="5">Uu.00g112960.m01.CDS01</fullName>
    </submittedName>
</protein>
<feature type="compositionally biased region" description="Basic and acidic residues" evidence="1">
    <location>
        <begin position="855"/>
        <end position="871"/>
    </location>
</feature>
<evidence type="ECO:0000259" key="3">
    <source>
        <dbReference type="Pfam" id="PF20776"/>
    </source>
</evidence>
<dbReference type="InterPro" id="IPR032741">
    <property type="entry name" value="Sls1_KH-1"/>
</dbReference>
<evidence type="ECO:0000259" key="4">
    <source>
        <dbReference type="Pfam" id="PF20778"/>
    </source>
</evidence>
<organism evidence="5 6">
    <name type="scientific">Anthostomella pinea</name>
    <dbReference type="NCBI Taxonomy" id="933095"/>
    <lineage>
        <taxon>Eukaryota</taxon>
        <taxon>Fungi</taxon>
        <taxon>Dikarya</taxon>
        <taxon>Ascomycota</taxon>
        <taxon>Pezizomycotina</taxon>
        <taxon>Sordariomycetes</taxon>
        <taxon>Xylariomycetidae</taxon>
        <taxon>Xylariales</taxon>
        <taxon>Xylariaceae</taxon>
        <taxon>Anthostomella</taxon>
    </lineage>
</organism>
<feature type="compositionally biased region" description="Polar residues" evidence="1">
    <location>
        <begin position="761"/>
        <end position="776"/>
    </location>
</feature>
<evidence type="ECO:0000256" key="1">
    <source>
        <dbReference type="SAM" id="MobiDB-lite"/>
    </source>
</evidence>
<feature type="compositionally biased region" description="Low complexity" evidence="1">
    <location>
        <begin position="1"/>
        <end position="19"/>
    </location>
</feature>
<dbReference type="Pfam" id="PF20778">
    <property type="entry name" value="SLS1_C"/>
    <property type="match status" value="1"/>
</dbReference>
<name>A0AAI8YGM7_9PEZI</name>
<feature type="compositionally biased region" description="Basic and acidic residues" evidence="1">
    <location>
        <begin position="31"/>
        <end position="41"/>
    </location>
</feature>
<evidence type="ECO:0000259" key="2">
    <source>
        <dbReference type="Pfam" id="PF14611"/>
    </source>
</evidence>
<evidence type="ECO:0000313" key="6">
    <source>
        <dbReference type="Proteomes" id="UP001295740"/>
    </source>
</evidence>
<feature type="domain" description="SLS1 first KH" evidence="2">
    <location>
        <begin position="297"/>
        <end position="365"/>
    </location>
</feature>
<dbReference type="Pfam" id="PF14611">
    <property type="entry name" value="KH_SLS1_1"/>
    <property type="match status" value="1"/>
</dbReference>
<evidence type="ECO:0000313" key="5">
    <source>
        <dbReference type="EMBL" id="CAJ2503902.1"/>
    </source>
</evidence>
<feature type="region of interest" description="Disordered" evidence="1">
    <location>
        <begin position="755"/>
        <end position="777"/>
    </location>
</feature>
<feature type="region of interest" description="Disordered" evidence="1">
    <location>
        <begin position="1"/>
        <end position="59"/>
    </location>
</feature>
<feature type="domain" description="SLS1 N-terminal" evidence="3">
    <location>
        <begin position="133"/>
        <end position="290"/>
    </location>
</feature>
<dbReference type="Proteomes" id="UP001295740">
    <property type="component" value="Unassembled WGS sequence"/>
</dbReference>
<dbReference type="Pfam" id="PF20776">
    <property type="entry name" value="SLS1_N"/>
    <property type="match status" value="1"/>
</dbReference>
<accession>A0AAI8YGM7</accession>
<dbReference type="InterPro" id="IPR048401">
    <property type="entry name" value="SLS1_C"/>
</dbReference>
<keyword evidence="6" id="KW-1185">Reference proteome</keyword>
<proteinExistence type="predicted"/>
<feature type="compositionally biased region" description="Basic residues" evidence="1">
    <location>
        <begin position="641"/>
        <end position="651"/>
    </location>
</feature>
<gene>
    <name evidence="5" type="ORF">KHLLAP_LOCUS4370</name>
</gene>
<feature type="region of interest" description="Disordered" evidence="1">
    <location>
        <begin position="623"/>
        <end position="657"/>
    </location>
</feature>